<feature type="region of interest" description="Disordered" evidence="1">
    <location>
        <begin position="1"/>
        <end position="258"/>
    </location>
</feature>
<proteinExistence type="predicted"/>
<dbReference type="GO" id="GO:0030198">
    <property type="term" value="P:extracellular matrix organization"/>
    <property type="evidence" value="ECO:0007669"/>
    <property type="project" value="TreeGrafter"/>
</dbReference>
<accession>A0A5N6C3U0</accession>
<evidence type="ECO:0000313" key="2">
    <source>
        <dbReference type="EMBL" id="KAB8187454.1"/>
    </source>
</evidence>
<dbReference type="GO" id="GO:0031012">
    <property type="term" value="C:extracellular matrix"/>
    <property type="evidence" value="ECO:0007669"/>
    <property type="project" value="TreeGrafter"/>
</dbReference>
<reference evidence="2 3" key="1">
    <citation type="submission" date="2019-10" db="EMBL/GenBank/DDBJ databases">
        <title>Nonomuraea sp. nov., isolated from Phyllanthus amarus.</title>
        <authorList>
            <person name="Klykleung N."/>
            <person name="Tanasupawat S."/>
        </authorList>
    </citation>
    <scope>NUCLEOTIDE SEQUENCE [LARGE SCALE GENOMIC DNA]</scope>
    <source>
        <strain evidence="2 3">CR1-09</strain>
    </source>
</reference>
<dbReference type="PANTHER" id="PTHR24023">
    <property type="entry name" value="COLLAGEN ALPHA"/>
    <property type="match status" value="1"/>
</dbReference>
<dbReference type="AlphaFoldDB" id="A0A5N6C3U0"/>
<feature type="compositionally biased region" description="Low complexity" evidence="1">
    <location>
        <begin position="154"/>
        <end position="182"/>
    </location>
</feature>
<dbReference type="Proteomes" id="UP000313066">
    <property type="component" value="Unassembled WGS sequence"/>
</dbReference>
<feature type="compositionally biased region" description="Basic residues" evidence="1">
    <location>
        <begin position="48"/>
        <end position="57"/>
    </location>
</feature>
<sequence>MALSAPAGAGVTASVTASATLGHGPRGPKADTECGPGSGRPHGSANRGAKKAKKRSCAPRGARATGGRGARGGTTDTFAAPPWPWDDEAGEGVAAAPPSAPPGATKAAAPVRPAGPAAAVPLGDDDGGPRESSGVAGPFMSAPPWLSGAGGPAGPFVPFGSSGERGAAGPAGPAGETGERGPQGPPGPEGQRGPEGPEGKAGPAGPEGPEGKTGPEGPPGPAGPAGPQGPAGPAGQAGPPGPAGPAGPTTSVDSSSFVGNPGSLLTFLGRVPGDGRTLVRDPRTNTWYDLSHVAGYPGGVLAVSVDAELAGTGNDLYVTVAAADRVAQTRCTVFPAPGTGGVPAWPGNCRPFTVLS</sequence>
<dbReference type="InterPro" id="IPR050149">
    <property type="entry name" value="Collagen_superfamily"/>
</dbReference>
<organism evidence="2 3">
    <name type="scientific">Microbispora catharanthi</name>
    <dbReference type="NCBI Taxonomy" id="1712871"/>
    <lineage>
        <taxon>Bacteria</taxon>
        <taxon>Bacillati</taxon>
        <taxon>Actinomycetota</taxon>
        <taxon>Actinomycetes</taxon>
        <taxon>Streptosporangiales</taxon>
        <taxon>Streptosporangiaceae</taxon>
        <taxon>Microbispora</taxon>
    </lineage>
</organism>
<comment type="caution">
    <text evidence="2">The sequence shown here is derived from an EMBL/GenBank/DDBJ whole genome shotgun (WGS) entry which is preliminary data.</text>
</comment>
<dbReference type="EMBL" id="VDMA02000002">
    <property type="protein sequence ID" value="KAB8187454.1"/>
    <property type="molecule type" value="Genomic_DNA"/>
</dbReference>
<protein>
    <recommendedName>
        <fullName evidence="4">Collagen-like protein</fullName>
    </recommendedName>
</protein>
<feature type="compositionally biased region" description="Low complexity" evidence="1">
    <location>
        <begin position="1"/>
        <end position="20"/>
    </location>
</feature>
<gene>
    <name evidence="2" type="ORF">FH610_004800</name>
</gene>
<keyword evidence="3" id="KW-1185">Reference proteome</keyword>
<feature type="compositionally biased region" description="Low complexity" evidence="1">
    <location>
        <begin position="91"/>
        <end position="122"/>
    </location>
</feature>
<evidence type="ECO:0000256" key="1">
    <source>
        <dbReference type="SAM" id="MobiDB-lite"/>
    </source>
</evidence>
<dbReference type="InterPro" id="IPR008160">
    <property type="entry name" value="Collagen"/>
</dbReference>
<dbReference type="GO" id="GO:0005615">
    <property type="term" value="C:extracellular space"/>
    <property type="evidence" value="ECO:0007669"/>
    <property type="project" value="TreeGrafter"/>
</dbReference>
<evidence type="ECO:0000313" key="3">
    <source>
        <dbReference type="Proteomes" id="UP000313066"/>
    </source>
</evidence>
<dbReference type="Pfam" id="PF01391">
    <property type="entry name" value="Collagen"/>
    <property type="match status" value="1"/>
</dbReference>
<dbReference type="PANTHER" id="PTHR24023:SF1082">
    <property type="entry name" value="COLLAGEN TRIPLE HELIX REPEAT"/>
    <property type="match status" value="1"/>
</dbReference>
<evidence type="ECO:0008006" key="4">
    <source>
        <dbReference type="Google" id="ProtNLM"/>
    </source>
</evidence>
<dbReference type="GO" id="GO:0030020">
    <property type="term" value="F:extracellular matrix structural constituent conferring tensile strength"/>
    <property type="evidence" value="ECO:0007669"/>
    <property type="project" value="TreeGrafter"/>
</dbReference>
<name>A0A5N6C3U0_9ACTN</name>